<dbReference type="GO" id="GO:0004065">
    <property type="term" value="F:arylsulfatase activity"/>
    <property type="evidence" value="ECO:0007669"/>
    <property type="project" value="TreeGrafter"/>
</dbReference>
<comment type="similarity">
    <text evidence="1">Belongs to the sulfatase family.</text>
</comment>
<feature type="domain" description="Sulfatase N-terminal" evidence="3">
    <location>
        <begin position="29"/>
        <end position="310"/>
    </location>
</feature>
<reference evidence="4 5" key="1">
    <citation type="submission" date="2017-06" db="EMBL/GenBank/DDBJ databases">
        <title>Description of Rhodopirellula bahusiensis sp. nov.</title>
        <authorList>
            <person name="Kizina J."/>
            <person name="Harder J."/>
        </authorList>
    </citation>
    <scope>NUCLEOTIDE SEQUENCE [LARGE SCALE GENOMIC DNA]</scope>
    <source>
        <strain evidence="4 5">SWK21</strain>
    </source>
</reference>
<sequence>MKFAHSLPLAFLTVLATCWLHDTSADDRPNIVWIIPDDMSAHFSCYGETAIETPNVDALAKGGVQFNHAYVTAPVCSTCRSAFITGMYQTTIGAHHHRSGRGTEKIYLPANVTMLPKLLQDAGYHTSITGWPTNGRLGKTDYNFEWDATIYDSADWSDHAPGQPFFAQIQTQGGKLRGKDAKGWDKVATAAKKRFGKSTPIESVVLPPYYPNHPDIVRDWAAYLDSVRMTDAMVGDVVAMLESQGVRENTLILFMTDHGISHGRGKQFLYDEGLHVPLVLNGPGIEQGTVRDDLVEHIDIAALSLAAAGIDIPDSMQAQDILAADYERRDAVFAARDRCDETVDHIRSVRTDHFKYIRNFLPNRPYLQPCAYKDAKAILIALRESNAAGRLNDDQSLLFQETRPEEELYDLESDPHELHNLADDSEHHATLIALRGKLNDWMERTNDQGRMPESEAQYESDMKVYLDTLRRRATPEHLQTVERNIQWMRDRTAEGK</sequence>
<dbReference type="FunFam" id="3.40.720.10:FF:000061">
    <property type="entry name" value="Sulfatase atsG"/>
    <property type="match status" value="1"/>
</dbReference>
<dbReference type="EMBL" id="NIZW01000011">
    <property type="protein sequence ID" value="PHQ34410.1"/>
    <property type="molecule type" value="Genomic_DNA"/>
</dbReference>
<gene>
    <name evidence="4" type="ORF">CEE69_15475</name>
</gene>
<evidence type="ECO:0000256" key="2">
    <source>
        <dbReference type="ARBA" id="ARBA00022801"/>
    </source>
</evidence>
<organism evidence="4 5">
    <name type="scientific">Rhodopirellula bahusiensis</name>
    <dbReference type="NCBI Taxonomy" id="2014065"/>
    <lineage>
        <taxon>Bacteria</taxon>
        <taxon>Pseudomonadati</taxon>
        <taxon>Planctomycetota</taxon>
        <taxon>Planctomycetia</taxon>
        <taxon>Pirellulales</taxon>
        <taxon>Pirellulaceae</taxon>
        <taxon>Rhodopirellula</taxon>
    </lineage>
</organism>
<dbReference type="InterPro" id="IPR017850">
    <property type="entry name" value="Alkaline_phosphatase_core_sf"/>
</dbReference>
<proteinExistence type="inferred from homology"/>
<evidence type="ECO:0000313" key="5">
    <source>
        <dbReference type="Proteomes" id="UP000225740"/>
    </source>
</evidence>
<dbReference type="RefSeq" id="WP_099261557.1">
    <property type="nucleotide sequence ID" value="NZ_NIZW01000011.1"/>
</dbReference>
<dbReference type="OrthoDB" id="9763613at2"/>
<evidence type="ECO:0000313" key="4">
    <source>
        <dbReference type="EMBL" id="PHQ34410.1"/>
    </source>
</evidence>
<evidence type="ECO:0000256" key="1">
    <source>
        <dbReference type="ARBA" id="ARBA00008779"/>
    </source>
</evidence>
<dbReference type="Proteomes" id="UP000225740">
    <property type="component" value="Unassembled WGS sequence"/>
</dbReference>
<evidence type="ECO:0000259" key="3">
    <source>
        <dbReference type="Pfam" id="PF00884"/>
    </source>
</evidence>
<dbReference type="AlphaFoldDB" id="A0A2G1W6G0"/>
<accession>A0A2G1W6G0</accession>
<dbReference type="PANTHER" id="PTHR42693">
    <property type="entry name" value="ARYLSULFATASE FAMILY MEMBER"/>
    <property type="match status" value="1"/>
</dbReference>
<dbReference type="InterPro" id="IPR000917">
    <property type="entry name" value="Sulfatase_N"/>
</dbReference>
<name>A0A2G1W6G0_9BACT</name>
<dbReference type="Gene3D" id="3.40.720.10">
    <property type="entry name" value="Alkaline Phosphatase, subunit A"/>
    <property type="match status" value="1"/>
</dbReference>
<keyword evidence="5" id="KW-1185">Reference proteome</keyword>
<dbReference type="Pfam" id="PF00884">
    <property type="entry name" value="Sulfatase"/>
    <property type="match status" value="1"/>
</dbReference>
<keyword evidence="2" id="KW-0378">Hydrolase</keyword>
<protein>
    <submittedName>
        <fullName evidence="4">Sulfatase</fullName>
    </submittedName>
</protein>
<dbReference type="CDD" id="cd16027">
    <property type="entry name" value="SGSH"/>
    <property type="match status" value="1"/>
</dbReference>
<dbReference type="PANTHER" id="PTHR42693:SF53">
    <property type="entry name" value="ENDO-4-O-SULFATASE"/>
    <property type="match status" value="1"/>
</dbReference>
<dbReference type="SUPFAM" id="SSF53649">
    <property type="entry name" value="Alkaline phosphatase-like"/>
    <property type="match status" value="1"/>
</dbReference>
<dbReference type="InterPro" id="IPR050738">
    <property type="entry name" value="Sulfatase"/>
</dbReference>
<dbReference type="GeneID" id="90609475"/>
<comment type="caution">
    <text evidence="4">The sequence shown here is derived from an EMBL/GenBank/DDBJ whole genome shotgun (WGS) entry which is preliminary data.</text>
</comment>